<dbReference type="PANTHER" id="PTHR43421">
    <property type="entry name" value="METALLOPROTEASE PMBA"/>
    <property type="match status" value="1"/>
</dbReference>
<dbReference type="GO" id="GO:0008237">
    <property type="term" value="F:metallopeptidase activity"/>
    <property type="evidence" value="ECO:0007669"/>
    <property type="project" value="InterPro"/>
</dbReference>
<feature type="domain" description="Metalloprotease TldD/E central" evidence="4">
    <location>
        <begin position="116"/>
        <end position="196"/>
    </location>
</feature>
<evidence type="ECO:0000313" key="5">
    <source>
        <dbReference type="EMBL" id="ADI19226.1"/>
    </source>
</evidence>
<evidence type="ECO:0000259" key="3">
    <source>
        <dbReference type="Pfam" id="PF19289"/>
    </source>
</evidence>
<evidence type="ECO:0000259" key="2">
    <source>
        <dbReference type="Pfam" id="PF01523"/>
    </source>
</evidence>
<organism evidence="5">
    <name type="scientific">uncultured delta proteobacterium HF0200_14D13</name>
    <dbReference type="NCBI Taxonomy" id="710830"/>
    <lineage>
        <taxon>Bacteria</taxon>
        <taxon>Deltaproteobacteria</taxon>
        <taxon>environmental samples</taxon>
    </lineage>
</organism>
<feature type="domain" description="Metalloprotease TldD/E N-terminal" evidence="2">
    <location>
        <begin position="23"/>
        <end position="86"/>
    </location>
</feature>
<reference evidence="5" key="1">
    <citation type="journal article" date="2011" name="Environ. Microbiol.">
        <title>Time-series analyses of Monterey Bay coastal microbial picoplankton using a 'genome proxy' microarray.</title>
        <authorList>
            <person name="Rich V.I."/>
            <person name="Pham V.D."/>
            <person name="Eppley J."/>
            <person name="Shi Y."/>
            <person name="DeLong E.F."/>
        </authorList>
    </citation>
    <scope>NUCLEOTIDE SEQUENCE</scope>
</reference>
<comment type="similarity">
    <text evidence="1">Belongs to the peptidase U62 family.</text>
</comment>
<sequence>MLELQQAVDHVLLLAERHGLKEVDALVERDEALEVEIRDGKVEKIEQSTSLGLGVRVLRNGKTGLASTERLGTDAIERAFQNALENSDLQDSTEVVLPEAATGLAHPESLGTYNADLEQLTSKDLADLGLAIEASAKNADARVSTIPYLGASRNSSEVLLVNSKGTRYHQRSNSVGAYCGALLQDGEARKTGMRIWNQRNWNPEAGQRTGAEAVCKGAELLEAQPIPSGKLPVVLDEYVAPRLLGMYFGAFSAESAQKGMSRLKGKLGETIAIPGLTLLDDPHQIGGNRSRLLDAEGVPTQPMPLIENGVFRNFLYHVESGRKDNRTSTGHAGRSYTGGVSTRTHNLVWSTSDSTLEQLCGMPEECLLVTQLEGAAGCNPISGDISIGVQGFLYRQGARVQPVDSITIAGNFFDLLKSVQATGNAYQPNLTHLFIPALLVEGFTISG</sequence>
<dbReference type="AlphaFoldDB" id="E0XXT5"/>
<dbReference type="InterPro" id="IPR036059">
    <property type="entry name" value="TldD/PmbA_sf"/>
</dbReference>
<keyword evidence="5" id="KW-0645">Protease</keyword>
<evidence type="ECO:0000259" key="4">
    <source>
        <dbReference type="Pfam" id="PF19290"/>
    </source>
</evidence>
<dbReference type="PANTHER" id="PTHR43421:SF1">
    <property type="entry name" value="METALLOPROTEASE PMBA"/>
    <property type="match status" value="1"/>
</dbReference>
<dbReference type="Pfam" id="PF19290">
    <property type="entry name" value="PmbA_TldD_2nd"/>
    <property type="match status" value="1"/>
</dbReference>
<keyword evidence="5" id="KW-0378">Hydrolase</keyword>
<protein>
    <submittedName>
        <fullName evidence="5">Predicted Zn-dependent proteases and their inactivated homologs</fullName>
    </submittedName>
</protein>
<feature type="domain" description="Metalloprotease TldD/E C-terminal" evidence="3">
    <location>
        <begin position="228"/>
        <end position="447"/>
    </location>
</feature>
<evidence type="ECO:0000256" key="1">
    <source>
        <dbReference type="ARBA" id="ARBA00005836"/>
    </source>
</evidence>
<dbReference type="InterPro" id="IPR002510">
    <property type="entry name" value="Metalloprtase-TldD/E_N"/>
</dbReference>
<name>E0XXT5_9DELT</name>
<dbReference type="GO" id="GO:0006508">
    <property type="term" value="P:proteolysis"/>
    <property type="evidence" value="ECO:0007669"/>
    <property type="project" value="UniProtKB-KW"/>
</dbReference>
<dbReference type="InterPro" id="IPR047657">
    <property type="entry name" value="PmbA"/>
</dbReference>
<dbReference type="Pfam" id="PF01523">
    <property type="entry name" value="PmbA_TldD_1st"/>
    <property type="match status" value="1"/>
</dbReference>
<dbReference type="Gene3D" id="3.30.2290.10">
    <property type="entry name" value="PmbA/TldD superfamily"/>
    <property type="match status" value="1"/>
</dbReference>
<dbReference type="Pfam" id="PF19289">
    <property type="entry name" value="PmbA_TldD_3rd"/>
    <property type="match status" value="1"/>
</dbReference>
<dbReference type="SUPFAM" id="SSF111283">
    <property type="entry name" value="Putative modulator of DNA gyrase, PmbA/TldD"/>
    <property type="match status" value="1"/>
</dbReference>
<dbReference type="InterPro" id="IPR045569">
    <property type="entry name" value="Metalloprtase-TldD/E_C"/>
</dbReference>
<dbReference type="EMBL" id="GU474914">
    <property type="protein sequence ID" value="ADI19226.1"/>
    <property type="molecule type" value="Genomic_DNA"/>
</dbReference>
<accession>E0XXT5</accession>
<proteinExistence type="inferred from homology"/>
<dbReference type="GO" id="GO:0005829">
    <property type="term" value="C:cytosol"/>
    <property type="evidence" value="ECO:0007669"/>
    <property type="project" value="TreeGrafter"/>
</dbReference>
<dbReference type="InterPro" id="IPR045570">
    <property type="entry name" value="Metalloprtase-TldD/E_cen_dom"/>
</dbReference>
<dbReference type="InterPro" id="IPR035068">
    <property type="entry name" value="TldD/PmbA_N"/>
</dbReference>